<evidence type="ECO:0000256" key="5">
    <source>
        <dbReference type="ARBA" id="ARBA00022679"/>
    </source>
</evidence>
<dbReference type="InterPro" id="IPR036097">
    <property type="entry name" value="HisK_dim/P_sf"/>
</dbReference>
<feature type="domain" description="Histidine kinase" evidence="12">
    <location>
        <begin position="247"/>
        <end position="456"/>
    </location>
</feature>
<dbReference type="SMART" id="SM00388">
    <property type="entry name" value="HisKA"/>
    <property type="match status" value="1"/>
</dbReference>
<feature type="transmembrane region" description="Helical" evidence="11">
    <location>
        <begin position="20"/>
        <end position="41"/>
    </location>
</feature>
<dbReference type="SUPFAM" id="SSF55874">
    <property type="entry name" value="ATPase domain of HSP90 chaperone/DNA topoisomerase II/histidine kinase"/>
    <property type="match status" value="1"/>
</dbReference>
<comment type="catalytic activity">
    <reaction evidence="1">
        <text>ATP + protein L-histidine = ADP + protein N-phospho-L-histidine.</text>
        <dbReference type="EC" id="2.7.13.3"/>
    </reaction>
</comment>
<feature type="domain" description="HAMP" evidence="13">
    <location>
        <begin position="186"/>
        <end position="239"/>
    </location>
</feature>
<dbReference type="PROSITE" id="PS50885">
    <property type="entry name" value="HAMP"/>
    <property type="match status" value="1"/>
</dbReference>
<sequence length="465" mass="49361">MRVGPLNPRRWNVRARSAVAAALVVIFCLVLAGGAMVFVLYRALGQSARDAADARAQQIATQLQNASPTSLDPGLLATDDQVGVIQVLGSDRSIVVESAGAAQSPLAAPLPEPGEVKSVGRVKDRQGGDYWIVAHSAGPTAAPWTVLVGADREPVERVVATVALLLAAGGPIVVALVALATYRLVGAALEPVEQIRTRVSSISSGKLDERVPVPGTHDEIARLAETMNDMLARLEHGSVTQRRFVSDASHELRSPLATITAALELAHSKPELIDTALVDDTLLPEARRMRDLLEDLLTLARADEQGLTATATDVDLDDILFAEAARCRALPGISVRTQIAPTRVHGDPRQLARMVRNLVDNAVRHAHNEIRLECRSHEGSAVITVQDDGPGVPEAQRARIFERFVRLDSPRTRDGGGTGLGLAIVAEIVAVHHGTVAVTEPDGGGARFVVSLPADGEDQTSDSRQ</sequence>
<dbReference type="PRINTS" id="PR00344">
    <property type="entry name" value="BCTRLSENSOR"/>
</dbReference>
<keyword evidence="5" id="KW-0808">Transferase</keyword>
<keyword evidence="9" id="KW-0902">Two-component regulatory system</keyword>
<dbReference type="CDD" id="cd00075">
    <property type="entry name" value="HATPase"/>
    <property type="match status" value="1"/>
</dbReference>
<dbReference type="InterPro" id="IPR036890">
    <property type="entry name" value="HATPase_C_sf"/>
</dbReference>
<keyword evidence="6 11" id="KW-0812">Transmembrane</keyword>
<dbReference type="PANTHER" id="PTHR45436:SF5">
    <property type="entry name" value="SENSOR HISTIDINE KINASE TRCS"/>
    <property type="match status" value="1"/>
</dbReference>
<evidence type="ECO:0000256" key="9">
    <source>
        <dbReference type="ARBA" id="ARBA00023012"/>
    </source>
</evidence>
<gene>
    <name evidence="14" type="ORF">M2280_005654</name>
</gene>
<dbReference type="InterPro" id="IPR003661">
    <property type="entry name" value="HisK_dim/P_dom"/>
</dbReference>
<dbReference type="PROSITE" id="PS50109">
    <property type="entry name" value="HIS_KIN"/>
    <property type="match status" value="1"/>
</dbReference>
<evidence type="ECO:0000256" key="8">
    <source>
        <dbReference type="ARBA" id="ARBA00022989"/>
    </source>
</evidence>
<evidence type="ECO:0000259" key="12">
    <source>
        <dbReference type="PROSITE" id="PS50109"/>
    </source>
</evidence>
<accession>A0ABT6MJ95</accession>
<keyword evidence="8 11" id="KW-1133">Transmembrane helix</keyword>
<organism evidence="14 15">
    <name type="scientific">Prescottella agglutinans</name>
    <dbReference type="NCBI Taxonomy" id="1644129"/>
    <lineage>
        <taxon>Bacteria</taxon>
        <taxon>Bacillati</taxon>
        <taxon>Actinomycetota</taxon>
        <taxon>Actinomycetes</taxon>
        <taxon>Mycobacteriales</taxon>
        <taxon>Nocardiaceae</taxon>
        <taxon>Prescottella</taxon>
    </lineage>
</organism>
<comment type="subcellular location">
    <subcellularLocation>
        <location evidence="2">Cell membrane</location>
    </subcellularLocation>
</comment>
<dbReference type="Pfam" id="PF02518">
    <property type="entry name" value="HATPase_c"/>
    <property type="match status" value="1"/>
</dbReference>
<evidence type="ECO:0000256" key="6">
    <source>
        <dbReference type="ARBA" id="ARBA00022692"/>
    </source>
</evidence>
<dbReference type="EC" id="2.7.13.3" evidence="3"/>
<evidence type="ECO:0000256" key="1">
    <source>
        <dbReference type="ARBA" id="ARBA00000085"/>
    </source>
</evidence>
<dbReference type="InterPro" id="IPR003660">
    <property type="entry name" value="HAMP_dom"/>
</dbReference>
<dbReference type="SUPFAM" id="SSF158472">
    <property type="entry name" value="HAMP domain-like"/>
    <property type="match status" value="1"/>
</dbReference>
<dbReference type="SUPFAM" id="SSF47384">
    <property type="entry name" value="Homodimeric domain of signal transducing histidine kinase"/>
    <property type="match status" value="1"/>
</dbReference>
<keyword evidence="10 11" id="KW-0472">Membrane</keyword>
<evidence type="ECO:0000256" key="4">
    <source>
        <dbReference type="ARBA" id="ARBA00022553"/>
    </source>
</evidence>
<evidence type="ECO:0000256" key="7">
    <source>
        <dbReference type="ARBA" id="ARBA00022777"/>
    </source>
</evidence>
<dbReference type="Gene3D" id="6.10.340.10">
    <property type="match status" value="1"/>
</dbReference>
<proteinExistence type="predicted"/>
<evidence type="ECO:0000256" key="11">
    <source>
        <dbReference type="SAM" id="Phobius"/>
    </source>
</evidence>
<dbReference type="SMART" id="SM00387">
    <property type="entry name" value="HATPase_c"/>
    <property type="match status" value="1"/>
</dbReference>
<evidence type="ECO:0000256" key="2">
    <source>
        <dbReference type="ARBA" id="ARBA00004236"/>
    </source>
</evidence>
<dbReference type="InterPro" id="IPR003594">
    <property type="entry name" value="HATPase_dom"/>
</dbReference>
<dbReference type="Pfam" id="PF00512">
    <property type="entry name" value="HisKA"/>
    <property type="match status" value="1"/>
</dbReference>
<evidence type="ECO:0000259" key="13">
    <source>
        <dbReference type="PROSITE" id="PS50885"/>
    </source>
</evidence>
<dbReference type="InterPro" id="IPR004358">
    <property type="entry name" value="Sig_transdc_His_kin-like_C"/>
</dbReference>
<dbReference type="Proteomes" id="UP001160334">
    <property type="component" value="Unassembled WGS sequence"/>
</dbReference>
<dbReference type="Gene3D" id="3.30.565.10">
    <property type="entry name" value="Histidine kinase-like ATPase, C-terminal domain"/>
    <property type="match status" value="1"/>
</dbReference>
<feature type="transmembrane region" description="Helical" evidence="11">
    <location>
        <begin position="158"/>
        <end position="182"/>
    </location>
</feature>
<dbReference type="Pfam" id="PF00672">
    <property type="entry name" value="HAMP"/>
    <property type="match status" value="1"/>
</dbReference>
<keyword evidence="7 14" id="KW-0418">Kinase</keyword>
<reference evidence="14 15" key="1">
    <citation type="submission" date="2023-04" db="EMBL/GenBank/DDBJ databases">
        <title>Forest soil microbial communities from Buena Vista Peninsula, Colon Province, Panama.</title>
        <authorList>
            <person name="Bouskill N."/>
        </authorList>
    </citation>
    <scope>NUCLEOTIDE SEQUENCE [LARGE SCALE GENOMIC DNA]</scope>
    <source>
        <strain evidence="14 15">CFH S0262</strain>
    </source>
</reference>
<name>A0ABT6MJ95_9NOCA</name>
<dbReference type="Gene3D" id="1.10.287.130">
    <property type="match status" value="1"/>
</dbReference>
<dbReference type="InterPro" id="IPR005467">
    <property type="entry name" value="His_kinase_dom"/>
</dbReference>
<dbReference type="PANTHER" id="PTHR45436">
    <property type="entry name" value="SENSOR HISTIDINE KINASE YKOH"/>
    <property type="match status" value="1"/>
</dbReference>
<evidence type="ECO:0000313" key="14">
    <source>
        <dbReference type="EMBL" id="MDH6284396.1"/>
    </source>
</evidence>
<dbReference type="InterPro" id="IPR050428">
    <property type="entry name" value="TCS_sensor_his_kinase"/>
</dbReference>
<comment type="caution">
    <text evidence="14">The sequence shown here is derived from an EMBL/GenBank/DDBJ whole genome shotgun (WGS) entry which is preliminary data.</text>
</comment>
<dbReference type="SMART" id="SM00304">
    <property type="entry name" value="HAMP"/>
    <property type="match status" value="1"/>
</dbReference>
<evidence type="ECO:0000256" key="3">
    <source>
        <dbReference type="ARBA" id="ARBA00012438"/>
    </source>
</evidence>
<keyword evidence="15" id="KW-1185">Reference proteome</keyword>
<dbReference type="EMBL" id="JARXVC010000021">
    <property type="protein sequence ID" value="MDH6284396.1"/>
    <property type="molecule type" value="Genomic_DNA"/>
</dbReference>
<dbReference type="GO" id="GO:0016301">
    <property type="term" value="F:kinase activity"/>
    <property type="evidence" value="ECO:0007669"/>
    <property type="project" value="UniProtKB-KW"/>
</dbReference>
<evidence type="ECO:0000256" key="10">
    <source>
        <dbReference type="ARBA" id="ARBA00023136"/>
    </source>
</evidence>
<dbReference type="CDD" id="cd06225">
    <property type="entry name" value="HAMP"/>
    <property type="match status" value="1"/>
</dbReference>
<dbReference type="CDD" id="cd00082">
    <property type="entry name" value="HisKA"/>
    <property type="match status" value="1"/>
</dbReference>
<protein>
    <recommendedName>
        <fullName evidence="3">histidine kinase</fullName>
        <ecNumber evidence="3">2.7.13.3</ecNumber>
    </recommendedName>
</protein>
<evidence type="ECO:0000313" key="15">
    <source>
        <dbReference type="Proteomes" id="UP001160334"/>
    </source>
</evidence>
<dbReference type="RefSeq" id="WP_280763615.1">
    <property type="nucleotide sequence ID" value="NZ_JARXVC010000021.1"/>
</dbReference>
<keyword evidence="4" id="KW-0597">Phosphoprotein</keyword>